<dbReference type="EMBL" id="AQHV01000001">
    <property type="protein sequence ID" value="KKB60181.1"/>
    <property type="molecule type" value="Genomic_DNA"/>
</dbReference>
<dbReference type="PATRIC" id="fig|927665.4.peg.459"/>
<comment type="caution">
    <text evidence="2">The sequence shown here is derived from an EMBL/GenBank/DDBJ whole genome shotgun (WGS) entry which is preliminary data.</text>
</comment>
<evidence type="ECO:0000313" key="2">
    <source>
        <dbReference type="EMBL" id="KKB60181.1"/>
    </source>
</evidence>
<feature type="domain" description="BT-3987-like N-terminal" evidence="1">
    <location>
        <begin position="29"/>
        <end position="160"/>
    </location>
</feature>
<dbReference type="STRING" id="927665.HMPREF1535_00458"/>
<dbReference type="PROSITE" id="PS51257">
    <property type="entry name" value="PROKAR_LIPOPROTEIN"/>
    <property type="match status" value="1"/>
</dbReference>
<dbReference type="Proteomes" id="UP000033047">
    <property type="component" value="Unassembled WGS sequence"/>
</dbReference>
<gene>
    <name evidence="2" type="ORF">HMPREF1535_00458</name>
</gene>
<dbReference type="RefSeq" id="WP_046145174.1">
    <property type="nucleotide sequence ID" value="NZ_KQ033912.1"/>
</dbReference>
<sequence>MKKIGVFILLAAALTSCYDEYVKDYDYDGVYFPYQENVRTFVVGEGLKIDVGTVLAGVLENNKDRVVRYQIKNDLVTPDALARMKSGQNYIKNSVAGVNELLPMPADYYSLSNSEEMVIRKGSHGGTVTVYADSAKFLSDPKTLKAAYALPFYIESADADSIIEPMRYAVIGLKYENMLFGNYWHGGVRVVKDAAGNTLNTVAYYTQIPQPESKVWTLSTVAPFELETNGLADDADKGSMKLTLNSDGTITVGKSSSSDINVLPDGESRFNQAKLLQDRKIFLKYKYDNGDGTISYVTDTLTFRNRVRDGVNEWQDENPGNYE</sequence>
<evidence type="ECO:0000259" key="1">
    <source>
        <dbReference type="Pfam" id="PF08522"/>
    </source>
</evidence>
<evidence type="ECO:0000313" key="3">
    <source>
        <dbReference type="Proteomes" id="UP000033047"/>
    </source>
</evidence>
<accession>A0A0F5JQW0</accession>
<dbReference type="Pfam" id="PF08522">
    <property type="entry name" value="BT_3987-like_N"/>
    <property type="match status" value="1"/>
</dbReference>
<reference evidence="2 3" key="1">
    <citation type="submission" date="2013-04" db="EMBL/GenBank/DDBJ databases">
        <title>The Genome Sequence of Parabacteroides goldsteinii DSM 19448.</title>
        <authorList>
            <consortium name="The Broad Institute Genomics Platform"/>
            <person name="Earl A."/>
            <person name="Ward D."/>
            <person name="Feldgarden M."/>
            <person name="Gevers D."/>
            <person name="Martens E."/>
            <person name="Sakamoto M."/>
            <person name="Benno Y."/>
            <person name="Song Y."/>
            <person name="Liu C."/>
            <person name="Lee J."/>
            <person name="Bolanos M."/>
            <person name="Vaisanen M.L."/>
            <person name="Finegold S.M."/>
            <person name="Walker B."/>
            <person name="Young S."/>
            <person name="Zeng Q."/>
            <person name="Gargeya S."/>
            <person name="Fitzgerald M."/>
            <person name="Haas B."/>
            <person name="Abouelleil A."/>
            <person name="Allen A.W."/>
            <person name="Alvarado L."/>
            <person name="Arachchi H.M."/>
            <person name="Berlin A.M."/>
            <person name="Chapman S.B."/>
            <person name="Gainer-Dewar J."/>
            <person name="Goldberg J."/>
            <person name="Griggs A."/>
            <person name="Gujja S."/>
            <person name="Hansen M."/>
            <person name="Howarth C."/>
            <person name="Imamovic A."/>
            <person name="Ireland A."/>
            <person name="Larimer J."/>
            <person name="McCowan C."/>
            <person name="Murphy C."/>
            <person name="Pearson M."/>
            <person name="Poon T.W."/>
            <person name="Priest M."/>
            <person name="Roberts A."/>
            <person name="Saif S."/>
            <person name="Shea T."/>
            <person name="Sisk P."/>
            <person name="Sykes S."/>
            <person name="Wortman J."/>
            <person name="Nusbaum C."/>
            <person name="Birren B."/>
        </authorList>
    </citation>
    <scope>NUCLEOTIDE SEQUENCE [LARGE SCALE GENOMIC DNA]</scope>
    <source>
        <strain evidence="2 3">DSM 19448</strain>
    </source>
</reference>
<dbReference type="HOGENOM" id="CLU_074809_0_0_10"/>
<dbReference type="AlphaFoldDB" id="A0A0F5JQW0"/>
<dbReference type="Gene3D" id="2.60.40.1740">
    <property type="entry name" value="hypothetical protein (bacova_03559)"/>
    <property type="match status" value="1"/>
</dbReference>
<dbReference type="InterPro" id="IPR013728">
    <property type="entry name" value="BT_3987-like_N"/>
</dbReference>
<proteinExistence type="predicted"/>
<protein>
    <recommendedName>
        <fullName evidence="1">BT-3987-like N-terminal domain-containing protein</fullName>
    </recommendedName>
</protein>
<organism evidence="2 3">
    <name type="scientific">Parabacteroides goldsteinii DSM 19448 = WAL 12034</name>
    <dbReference type="NCBI Taxonomy" id="927665"/>
    <lineage>
        <taxon>Bacteria</taxon>
        <taxon>Pseudomonadati</taxon>
        <taxon>Bacteroidota</taxon>
        <taxon>Bacteroidia</taxon>
        <taxon>Bacteroidales</taxon>
        <taxon>Tannerellaceae</taxon>
        <taxon>Parabacteroides</taxon>
    </lineage>
</organism>
<name>A0A0F5JQW0_9BACT</name>